<proteinExistence type="predicted"/>
<evidence type="ECO:0000313" key="1">
    <source>
        <dbReference type="EMBL" id="GAH07697.1"/>
    </source>
</evidence>
<comment type="caution">
    <text evidence="1">The sequence shown here is derived from an EMBL/GenBank/DDBJ whole genome shotgun (WGS) entry which is preliminary data.</text>
</comment>
<accession>X1CJ38</accession>
<dbReference type="EMBL" id="BART01036117">
    <property type="protein sequence ID" value="GAH07697.1"/>
    <property type="molecule type" value="Genomic_DNA"/>
</dbReference>
<name>X1CJ38_9ZZZZ</name>
<dbReference type="AlphaFoldDB" id="X1CJ38"/>
<reference evidence="1" key="1">
    <citation type="journal article" date="2014" name="Front. Microbiol.">
        <title>High frequency of phylogenetically diverse reductive dehalogenase-homologous genes in deep subseafloor sedimentary metagenomes.</title>
        <authorList>
            <person name="Kawai M."/>
            <person name="Futagami T."/>
            <person name="Toyoda A."/>
            <person name="Takaki Y."/>
            <person name="Nishi S."/>
            <person name="Hori S."/>
            <person name="Arai W."/>
            <person name="Tsubouchi T."/>
            <person name="Morono Y."/>
            <person name="Uchiyama I."/>
            <person name="Ito T."/>
            <person name="Fujiyama A."/>
            <person name="Inagaki F."/>
            <person name="Takami H."/>
        </authorList>
    </citation>
    <scope>NUCLEOTIDE SEQUENCE</scope>
    <source>
        <strain evidence="1">Expedition CK06-06</strain>
    </source>
</reference>
<protein>
    <submittedName>
        <fullName evidence="1">Uncharacterized protein</fullName>
    </submittedName>
</protein>
<gene>
    <name evidence="1" type="ORF">S01H4_61046</name>
</gene>
<organism evidence="1">
    <name type="scientific">marine sediment metagenome</name>
    <dbReference type="NCBI Taxonomy" id="412755"/>
    <lineage>
        <taxon>unclassified sequences</taxon>
        <taxon>metagenomes</taxon>
        <taxon>ecological metagenomes</taxon>
    </lineage>
</organism>
<sequence length="113" mass="13173">MNFNRIEISKIKIKPMGNKIWAIVYFDNGTEWVPALAEQGYIAYAVAKCEEKKYPNLPWDAKKKPRDYLIQCINANSDEEIIKITEQFELAYDKEGKIRDSFLRLLNILKGNS</sequence>